<keyword evidence="3" id="KW-1185">Reference proteome</keyword>
<sequence>MEILGKILYFVVIMLAIKYFKVIMSKAEYKNIDPRKRSILRVIVIIVFLITIVSLFAYSILAAEKGVARRVISGILALVSLIYLIHLIKRYREIK</sequence>
<name>A0ABW9N116_9FIRM</name>
<dbReference type="EMBL" id="JBGMEG010000006">
    <property type="protein sequence ID" value="MFO3717630.1"/>
    <property type="molecule type" value="Genomic_DNA"/>
</dbReference>
<dbReference type="RefSeq" id="WP_410024195.1">
    <property type="nucleotide sequence ID" value="NZ_JBGMEG010000006.1"/>
</dbReference>
<evidence type="ECO:0000313" key="2">
    <source>
        <dbReference type="EMBL" id="MFO3717630.1"/>
    </source>
</evidence>
<keyword evidence="1" id="KW-0472">Membrane</keyword>
<organism evidence="2 3">
    <name type="scientific">Anaerococcus groningensis</name>
    <dbReference type="NCBI Taxonomy" id="3115616"/>
    <lineage>
        <taxon>Bacteria</taxon>
        <taxon>Bacillati</taxon>
        <taxon>Bacillota</taxon>
        <taxon>Tissierellia</taxon>
        <taxon>Tissierellales</taxon>
        <taxon>Peptoniphilaceae</taxon>
        <taxon>Anaerococcus</taxon>
    </lineage>
</organism>
<keyword evidence="1" id="KW-1133">Transmembrane helix</keyword>
<feature type="transmembrane region" description="Helical" evidence="1">
    <location>
        <begin position="6"/>
        <end position="27"/>
    </location>
</feature>
<protein>
    <submittedName>
        <fullName evidence="2">Uncharacterized protein</fullName>
    </submittedName>
</protein>
<feature type="transmembrane region" description="Helical" evidence="1">
    <location>
        <begin position="39"/>
        <end position="61"/>
    </location>
</feature>
<feature type="transmembrane region" description="Helical" evidence="1">
    <location>
        <begin position="67"/>
        <end position="88"/>
    </location>
</feature>
<dbReference type="Proteomes" id="UP001637993">
    <property type="component" value="Unassembled WGS sequence"/>
</dbReference>
<evidence type="ECO:0000313" key="3">
    <source>
        <dbReference type="Proteomes" id="UP001637993"/>
    </source>
</evidence>
<keyword evidence="1" id="KW-0812">Transmembrane</keyword>
<gene>
    <name evidence="2" type="ORF">AB9Q04_04580</name>
</gene>
<proteinExistence type="predicted"/>
<accession>A0ABW9N116</accession>
<evidence type="ECO:0000256" key="1">
    <source>
        <dbReference type="SAM" id="Phobius"/>
    </source>
</evidence>
<comment type="caution">
    <text evidence="2">The sequence shown here is derived from an EMBL/GenBank/DDBJ whole genome shotgun (WGS) entry which is preliminary data.</text>
</comment>
<reference evidence="2 3" key="1">
    <citation type="journal article" date="2025" name="Anaerobe">
        <title>Description of Anaerococcus kampingiae sp. nov., Anaerococcus groningensis sp. nov., Anaerococcus martiniensis sp. nov., and Anaerococcus cruorum sp. nov., isolated from human clinical specimens.</title>
        <authorList>
            <person name="Boiten K.E."/>
            <person name="Meijer J."/>
            <person name="van Wezel E.M."/>
            <person name="Veloo A.C.M."/>
        </authorList>
    </citation>
    <scope>NUCLEOTIDE SEQUENCE [LARGE SCALE GENOMIC DNA]</scope>
    <source>
        <strain evidence="2 3">ENR1011</strain>
    </source>
</reference>